<dbReference type="Proteomes" id="UP001148838">
    <property type="component" value="Unassembled WGS sequence"/>
</dbReference>
<evidence type="ECO:0000313" key="3">
    <source>
        <dbReference type="Proteomes" id="UP001148838"/>
    </source>
</evidence>
<comment type="caution">
    <text evidence="2">The sequence shown here is derived from an EMBL/GenBank/DDBJ whole genome shotgun (WGS) entry which is preliminary data.</text>
</comment>
<keyword evidence="1" id="KW-1133">Transmembrane helix</keyword>
<organism evidence="2 3">
    <name type="scientific">Periplaneta americana</name>
    <name type="common">American cockroach</name>
    <name type="synonym">Blatta americana</name>
    <dbReference type="NCBI Taxonomy" id="6978"/>
    <lineage>
        <taxon>Eukaryota</taxon>
        <taxon>Metazoa</taxon>
        <taxon>Ecdysozoa</taxon>
        <taxon>Arthropoda</taxon>
        <taxon>Hexapoda</taxon>
        <taxon>Insecta</taxon>
        <taxon>Pterygota</taxon>
        <taxon>Neoptera</taxon>
        <taxon>Polyneoptera</taxon>
        <taxon>Dictyoptera</taxon>
        <taxon>Blattodea</taxon>
        <taxon>Blattoidea</taxon>
        <taxon>Blattidae</taxon>
        <taxon>Blattinae</taxon>
        <taxon>Periplaneta</taxon>
    </lineage>
</organism>
<dbReference type="EMBL" id="JAJSOF020000033">
    <property type="protein sequence ID" value="KAJ4429740.1"/>
    <property type="molecule type" value="Genomic_DNA"/>
</dbReference>
<protein>
    <submittedName>
        <fullName evidence="2">Uncharacterized protein</fullName>
    </submittedName>
</protein>
<name>A0ABQ8S7A3_PERAM</name>
<feature type="transmembrane region" description="Helical" evidence="1">
    <location>
        <begin position="22"/>
        <end position="42"/>
    </location>
</feature>
<evidence type="ECO:0000313" key="2">
    <source>
        <dbReference type="EMBL" id="KAJ4429740.1"/>
    </source>
</evidence>
<accession>A0ABQ8S7A3</accession>
<evidence type="ECO:0000256" key="1">
    <source>
        <dbReference type="SAM" id="Phobius"/>
    </source>
</evidence>
<sequence>MLRYDWLLLIETSHLFIYSRQIFRYGFYSFLTIYVISLFFVVEMERVECASIAMELLDTKRESNSSELPTVLLTEPSIYSQSRLKVVVNTSSIELVSTVPSRNMFAFSSDERAFNIESYFRTEYAIRKVQDNRGGLELNGLNQLRVYADDVNMLGENP</sequence>
<proteinExistence type="predicted"/>
<keyword evidence="3" id="KW-1185">Reference proteome</keyword>
<gene>
    <name evidence="2" type="ORF">ANN_21944</name>
</gene>
<keyword evidence="1" id="KW-0472">Membrane</keyword>
<reference evidence="2 3" key="1">
    <citation type="journal article" date="2022" name="Allergy">
        <title>Genome assembly and annotation of Periplaneta americana reveal a comprehensive cockroach allergen profile.</title>
        <authorList>
            <person name="Wang L."/>
            <person name="Xiong Q."/>
            <person name="Saelim N."/>
            <person name="Wang L."/>
            <person name="Nong W."/>
            <person name="Wan A.T."/>
            <person name="Shi M."/>
            <person name="Liu X."/>
            <person name="Cao Q."/>
            <person name="Hui J.H.L."/>
            <person name="Sookrung N."/>
            <person name="Leung T.F."/>
            <person name="Tungtrongchitr A."/>
            <person name="Tsui S.K.W."/>
        </authorList>
    </citation>
    <scope>NUCLEOTIDE SEQUENCE [LARGE SCALE GENOMIC DNA]</scope>
    <source>
        <strain evidence="2">PWHHKU_190912</strain>
    </source>
</reference>
<keyword evidence="1" id="KW-0812">Transmembrane</keyword>